<organism evidence="2 3">
    <name type="scientific">Chlorella ohadii</name>
    <dbReference type="NCBI Taxonomy" id="2649997"/>
    <lineage>
        <taxon>Eukaryota</taxon>
        <taxon>Viridiplantae</taxon>
        <taxon>Chlorophyta</taxon>
        <taxon>core chlorophytes</taxon>
        <taxon>Trebouxiophyceae</taxon>
        <taxon>Chlorellales</taxon>
        <taxon>Chlorellaceae</taxon>
        <taxon>Chlorella clade</taxon>
        <taxon>Chlorella</taxon>
    </lineage>
</organism>
<keyword evidence="1" id="KW-0812">Transmembrane</keyword>
<evidence type="ECO:0000313" key="3">
    <source>
        <dbReference type="Proteomes" id="UP001205105"/>
    </source>
</evidence>
<keyword evidence="1" id="KW-0472">Membrane</keyword>
<comment type="caution">
    <text evidence="2">The sequence shown here is derived from an EMBL/GenBank/DDBJ whole genome shotgun (WGS) entry which is preliminary data.</text>
</comment>
<gene>
    <name evidence="2" type="ORF">COHA_008204</name>
</gene>
<feature type="transmembrane region" description="Helical" evidence="1">
    <location>
        <begin position="91"/>
        <end position="108"/>
    </location>
</feature>
<evidence type="ECO:0000256" key="1">
    <source>
        <dbReference type="SAM" id="Phobius"/>
    </source>
</evidence>
<protein>
    <submittedName>
        <fullName evidence="2">Uncharacterized protein</fullName>
    </submittedName>
</protein>
<keyword evidence="1" id="KW-1133">Transmembrane helix</keyword>
<accession>A0AAD5H1V1</accession>
<reference evidence="2" key="1">
    <citation type="submission" date="2020-11" db="EMBL/GenBank/DDBJ databases">
        <title>Chlorella ohadii genome sequencing and assembly.</title>
        <authorList>
            <person name="Murik O."/>
            <person name="Treves H."/>
            <person name="Kedem I."/>
            <person name="Shotland Y."/>
            <person name="Kaplan A."/>
        </authorList>
    </citation>
    <scope>NUCLEOTIDE SEQUENCE</scope>
    <source>
        <strain evidence="2">1</strain>
    </source>
</reference>
<dbReference type="AlphaFoldDB" id="A0AAD5H1V1"/>
<proteinExistence type="predicted"/>
<evidence type="ECO:0000313" key="2">
    <source>
        <dbReference type="EMBL" id="KAI7838023.1"/>
    </source>
</evidence>
<feature type="transmembrane region" description="Helical" evidence="1">
    <location>
        <begin position="65"/>
        <end position="85"/>
    </location>
</feature>
<dbReference type="EMBL" id="JADXDR010000138">
    <property type="protein sequence ID" value="KAI7838023.1"/>
    <property type="molecule type" value="Genomic_DNA"/>
</dbReference>
<name>A0AAD5H1V1_9CHLO</name>
<dbReference type="Proteomes" id="UP001205105">
    <property type="component" value="Unassembled WGS sequence"/>
</dbReference>
<sequence>MRTSLAAPAAPRVLTRLAPLIDIAALRTDVEFLKESATRREDRLGTMSADLNRMQQSLDRMPSKVLSVMFNLVCLVVNAGLVMIGSSGVRAAGAVGMFCACIALWFSARPSESS</sequence>
<keyword evidence="3" id="KW-1185">Reference proteome</keyword>